<dbReference type="RefSeq" id="WP_343163497.1">
    <property type="nucleotide sequence ID" value="NZ_JBHRSV010000001.1"/>
</dbReference>
<organism evidence="1 2">
    <name type="scientific">Hyphobacterium vulgare</name>
    <dbReference type="NCBI Taxonomy" id="1736751"/>
    <lineage>
        <taxon>Bacteria</taxon>
        <taxon>Pseudomonadati</taxon>
        <taxon>Pseudomonadota</taxon>
        <taxon>Alphaproteobacteria</taxon>
        <taxon>Maricaulales</taxon>
        <taxon>Maricaulaceae</taxon>
        <taxon>Hyphobacterium</taxon>
    </lineage>
</organism>
<keyword evidence="2" id="KW-1185">Reference proteome</keyword>
<sequence>MTTLLILIGAFAAVSALVGINVWIGGWSTSRIDSIEDAGRVLTQDLLIFEPGVTGVLAADGLAALIESKDGKSVGYLSARGDTFVSRLIEPGSVARADLRDGGVIMLHFKDFTFPSARITLGDDNAAREWAARLSTE</sequence>
<reference evidence="2" key="1">
    <citation type="journal article" date="2019" name="Int. J. Syst. Evol. Microbiol.">
        <title>The Global Catalogue of Microorganisms (GCM) 10K type strain sequencing project: providing services to taxonomists for standard genome sequencing and annotation.</title>
        <authorList>
            <consortium name="The Broad Institute Genomics Platform"/>
            <consortium name="The Broad Institute Genome Sequencing Center for Infectious Disease"/>
            <person name="Wu L."/>
            <person name="Ma J."/>
        </authorList>
    </citation>
    <scope>NUCLEOTIDE SEQUENCE [LARGE SCALE GENOMIC DNA]</scope>
    <source>
        <strain evidence="2">KCTC 52487</strain>
    </source>
</reference>
<dbReference type="EMBL" id="JBHRSV010000001">
    <property type="protein sequence ID" value="MFC2924793.1"/>
    <property type="molecule type" value="Genomic_DNA"/>
</dbReference>
<accession>A0ABV6ZTR8</accession>
<name>A0ABV6ZTR8_9PROT</name>
<proteinExistence type="predicted"/>
<protein>
    <submittedName>
        <fullName evidence="1">Uncharacterized protein</fullName>
    </submittedName>
</protein>
<evidence type="ECO:0000313" key="2">
    <source>
        <dbReference type="Proteomes" id="UP001595379"/>
    </source>
</evidence>
<comment type="caution">
    <text evidence="1">The sequence shown here is derived from an EMBL/GenBank/DDBJ whole genome shotgun (WGS) entry which is preliminary data.</text>
</comment>
<evidence type="ECO:0000313" key="1">
    <source>
        <dbReference type="EMBL" id="MFC2924793.1"/>
    </source>
</evidence>
<dbReference type="Proteomes" id="UP001595379">
    <property type="component" value="Unassembled WGS sequence"/>
</dbReference>
<gene>
    <name evidence="1" type="ORF">ACFOOR_01600</name>
</gene>